<sequence>MSLEIKPRMWYNEPLSAAYGGKWKMRKKDMKKKKNSAFTLVELIAVVAILSILLCIAVPNMMNYINAAHEAAAKTEAQICVDAVQRYLNDEREKGTLAAPKLLRLMSLDLSNSDSPLKDYISGGQKEARIVSVKVDLSTGRLSCLEYGNRYGTVKLNIDEEGNITEAEN</sequence>
<dbReference type="RefSeq" id="WP_002586824.1">
    <property type="nucleotide sequence ID" value="NZ_KB850987.1"/>
</dbReference>
<dbReference type="HOGENOM" id="CLU_1793107_0_0_9"/>
<organism evidence="2 3">
    <name type="scientific">[Clostridium] clostridioforme 90A8</name>
    <dbReference type="NCBI Taxonomy" id="999408"/>
    <lineage>
        <taxon>Bacteria</taxon>
        <taxon>Bacillati</taxon>
        <taxon>Bacillota</taxon>
        <taxon>Clostridia</taxon>
        <taxon>Lachnospirales</taxon>
        <taxon>Lachnospiraceae</taxon>
        <taxon>Enterocloster</taxon>
    </lineage>
</organism>
<proteinExistence type="predicted"/>
<protein>
    <submittedName>
        <fullName evidence="2">Prepilin-type N-terminal cleavage/methylation domain-containing protein</fullName>
    </submittedName>
</protein>
<dbReference type="GeneID" id="57962422"/>
<dbReference type="NCBIfam" id="TIGR02532">
    <property type="entry name" value="IV_pilin_GFxxxE"/>
    <property type="match status" value="1"/>
</dbReference>
<evidence type="ECO:0000256" key="1">
    <source>
        <dbReference type="SAM" id="Phobius"/>
    </source>
</evidence>
<name>A0A0E2HGN9_9FIRM</name>
<keyword evidence="1" id="KW-0472">Membrane</keyword>
<keyword evidence="1" id="KW-1133">Transmembrane helix</keyword>
<dbReference type="EMBL" id="AGYR01000005">
    <property type="protein sequence ID" value="ENZ19332.1"/>
    <property type="molecule type" value="Genomic_DNA"/>
</dbReference>
<keyword evidence="1" id="KW-0812">Transmembrane</keyword>
<dbReference type="InterPro" id="IPR012902">
    <property type="entry name" value="N_methyl_site"/>
</dbReference>
<evidence type="ECO:0000313" key="3">
    <source>
        <dbReference type="Proteomes" id="UP000013085"/>
    </source>
</evidence>
<evidence type="ECO:0000313" key="2">
    <source>
        <dbReference type="EMBL" id="ENZ19332.1"/>
    </source>
</evidence>
<dbReference type="PATRIC" id="fig|999408.3.peg.765"/>
<reference evidence="2 3" key="1">
    <citation type="submission" date="2013-01" db="EMBL/GenBank/DDBJ databases">
        <title>The Genome Sequence of Clostridium clostridioforme 90A8.</title>
        <authorList>
            <consortium name="The Broad Institute Genome Sequencing Platform"/>
            <person name="Earl A."/>
            <person name="Ward D."/>
            <person name="Feldgarden M."/>
            <person name="Gevers D."/>
            <person name="Courvalin P."/>
            <person name="Lambert T."/>
            <person name="Walker B."/>
            <person name="Young S.K."/>
            <person name="Zeng Q."/>
            <person name="Gargeya S."/>
            <person name="Fitzgerald M."/>
            <person name="Haas B."/>
            <person name="Abouelleil A."/>
            <person name="Alvarado L."/>
            <person name="Arachchi H.M."/>
            <person name="Berlin A.M."/>
            <person name="Chapman S.B."/>
            <person name="Dewar J."/>
            <person name="Goldberg J."/>
            <person name="Griggs A."/>
            <person name="Gujja S."/>
            <person name="Hansen M."/>
            <person name="Howarth C."/>
            <person name="Imamovic A."/>
            <person name="Larimer J."/>
            <person name="McCowan C."/>
            <person name="Murphy C."/>
            <person name="Neiman D."/>
            <person name="Pearson M."/>
            <person name="Priest M."/>
            <person name="Roberts A."/>
            <person name="Saif S."/>
            <person name="Shea T."/>
            <person name="Sisk P."/>
            <person name="Sykes S."/>
            <person name="Wortman J."/>
            <person name="Nusbaum C."/>
            <person name="Birren B."/>
        </authorList>
    </citation>
    <scope>NUCLEOTIDE SEQUENCE [LARGE SCALE GENOMIC DNA]</scope>
    <source>
        <strain evidence="2 3">90A8</strain>
    </source>
</reference>
<accession>A0A0E2HGN9</accession>
<dbReference type="Gene3D" id="3.30.700.10">
    <property type="entry name" value="Glycoprotein, Type 4 Pilin"/>
    <property type="match status" value="1"/>
</dbReference>
<dbReference type="Proteomes" id="UP000013085">
    <property type="component" value="Unassembled WGS sequence"/>
</dbReference>
<dbReference type="SUPFAM" id="SSF54523">
    <property type="entry name" value="Pili subunits"/>
    <property type="match status" value="1"/>
</dbReference>
<gene>
    <name evidence="2" type="ORF">HMPREF1090_00716</name>
</gene>
<dbReference type="AlphaFoldDB" id="A0A0E2HGN9"/>
<dbReference type="InterPro" id="IPR045584">
    <property type="entry name" value="Pilin-like"/>
</dbReference>
<dbReference type="Pfam" id="PF07963">
    <property type="entry name" value="N_methyl"/>
    <property type="match status" value="1"/>
</dbReference>
<comment type="caution">
    <text evidence="2">The sequence shown here is derived from an EMBL/GenBank/DDBJ whole genome shotgun (WGS) entry which is preliminary data.</text>
</comment>
<feature type="transmembrane region" description="Helical" evidence="1">
    <location>
        <begin position="37"/>
        <end position="59"/>
    </location>
</feature>